<organism evidence="1 2">
    <name type="scientific">Sphaerodactylus townsendi</name>
    <dbReference type="NCBI Taxonomy" id="933632"/>
    <lineage>
        <taxon>Eukaryota</taxon>
        <taxon>Metazoa</taxon>
        <taxon>Chordata</taxon>
        <taxon>Craniata</taxon>
        <taxon>Vertebrata</taxon>
        <taxon>Euteleostomi</taxon>
        <taxon>Lepidosauria</taxon>
        <taxon>Squamata</taxon>
        <taxon>Bifurcata</taxon>
        <taxon>Gekkota</taxon>
        <taxon>Sphaerodactylidae</taxon>
        <taxon>Sphaerodactylus</taxon>
    </lineage>
</organism>
<reference evidence="1" key="1">
    <citation type="submission" date="2021-08" db="EMBL/GenBank/DDBJ databases">
        <title>The first chromosome-level gecko genome reveals the dynamic sex chromosomes of Neotropical dwarf geckos (Sphaerodactylidae: Sphaerodactylus).</title>
        <authorList>
            <person name="Pinto B.J."/>
            <person name="Keating S.E."/>
            <person name="Gamble T."/>
        </authorList>
    </citation>
    <scope>NUCLEOTIDE SEQUENCE</scope>
    <source>
        <strain evidence="1">TG3544</strain>
    </source>
</reference>
<evidence type="ECO:0000313" key="2">
    <source>
        <dbReference type="Proteomes" id="UP000827872"/>
    </source>
</evidence>
<proteinExistence type="predicted"/>
<sequence>MKWKFVHAVVRYQQSPSLLAVLPFALKGVINGEGCQPCPEHPPKSTGNPEPVSRPAAQKIVLNHRFLERNRALERAPHRIKNGEERERPLLIVLTAVASLTRSDFSQRLLRGYTAVLRAFAAWRT</sequence>
<keyword evidence="2" id="KW-1185">Reference proteome</keyword>
<protein>
    <submittedName>
        <fullName evidence="1">Uncharacterized protein</fullName>
    </submittedName>
</protein>
<accession>A0ACB8GE55</accession>
<dbReference type="EMBL" id="CM037614">
    <property type="protein sequence ID" value="KAH8018050.1"/>
    <property type="molecule type" value="Genomic_DNA"/>
</dbReference>
<evidence type="ECO:0000313" key="1">
    <source>
        <dbReference type="EMBL" id="KAH8018050.1"/>
    </source>
</evidence>
<name>A0ACB8GE55_9SAUR</name>
<gene>
    <name evidence="1" type="ORF">K3G42_033610</name>
</gene>
<dbReference type="Proteomes" id="UP000827872">
    <property type="component" value="Linkage Group LG01"/>
</dbReference>
<comment type="caution">
    <text evidence="1">The sequence shown here is derived from an EMBL/GenBank/DDBJ whole genome shotgun (WGS) entry which is preliminary data.</text>
</comment>